<comment type="catalytic activity">
    <reaction evidence="3 4">
        <text>[thioredoxin]-disulfide + L-methionine + H2O = L-methionine (S)-S-oxide + [thioredoxin]-dithiol</text>
        <dbReference type="Rhea" id="RHEA:19993"/>
        <dbReference type="Rhea" id="RHEA-COMP:10698"/>
        <dbReference type="Rhea" id="RHEA-COMP:10700"/>
        <dbReference type="ChEBI" id="CHEBI:15377"/>
        <dbReference type="ChEBI" id="CHEBI:29950"/>
        <dbReference type="ChEBI" id="CHEBI:50058"/>
        <dbReference type="ChEBI" id="CHEBI:57844"/>
        <dbReference type="ChEBI" id="CHEBI:58772"/>
        <dbReference type="EC" id="1.8.4.11"/>
    </reaction>
</comment>
<dbReference type="EC" id="1.8.4.11" evidence="4"/>
<sequence length="203" mass="22456">MKRSFIAVSATALALMALPANAATALFAGGCFWSVEANFDKVEGVTSTLSGLAGGHVPNPSYEQVVYSDTGHYEVVEIEYDPEIVSYEQLLTVYWHTTDPTEGRGQFCDMGPSYRPAIFALTEEQRDIAEASRAAIAEESGYAIVTEIKDAALFYAAEEYHQDFHIKNPARYEAYRIGCRRDPALERLWGDKAYLGTSENPFS</sequence>
<feature type="chain" id="PRO_5016992977" description="Peptide methionine sulfoxide reductase MsrA" evidence="5">
    <location>
        <begin position="23"/>
        <end position="203"/>
    </location>
</feature>
<dbReference type="NCBIfam" id="TIGR00401">
    <property type="entry name" value="msrA"/>
    <property type="match status" value="1"/>
</dbReference>
<dbReference type="Gene3D" id="3.30.1060.10">
    <property type="entry name" value="Peptide methionine sulphoxide reductase MsrA"/>
    <property type="match status" value="1"/>
</dbReference>
<evidence type="ECO:0000256" key="2">
    <source>
        <dbReference type="ARBA" id="ARBA00047806"/>
    </source>
</evidence>
<dbReference type="GO" id="GO:0033744">
    <property type="term" value="F:L-methionine:thioredoxin-disulfide S-oxidoreductase activity"/>
    <property type="evidence" value="ECO:0007669"/>
    <property type="project" value="RHEA"/>
</dbReference>
<evidence type="ECO:0000313" key="7">
    <source>
        <dbReference type="EMBL" id="RDE08948.1"/>
    </source>
</evidence>
<evidence type="ECO:0000259" key="6">
    <source>
        <dbReference type="Pfam" id="PF01625"/>
    </source>
</evidence>
<accession>A0A369W334</accession>
<dbReference type="RefSeq" id="WP_114645714.1">
    <property type="nucleotide sequence ID" value="NZ_QQNH01000009.1"/>
</dbReference>
<evidence type="ECO:0000256" key="5">
    <source>
        <dbReference type="SAM" id="SignalP"/>
    </source>
</evidence>
<feature type="signal peptide" evidence="5">
    <location>
        <begin position="1"/>
        <end position="22"/>
    </location>
</feature>
<proteinExistence type="inferred from homology"/>
<name>A0A369W334_9HYPH</name>
<dbReference type="PANTHER" id="PTHR43774">
    <property type="entry name" value="PEPTIDE METHIONINE SULFOXIDE REDUCTASE"/>
    <property type="match status" value="1"/>
</dbReference>
<evidence type="ECO:0000256" key="1">
    <source>
        <dbReference type="ARBA" id="ARBA00023002"/>
    </source>
</evidence>
<keyword evidence="1 4" id="KW-0560">Oxidoreductase</keyword>
<reference evidence="8" key="1">
    <citation type="submission" date="2018-07" db="EMBL/GenBank/DDBJ databases">
        <authorList>
            <person name="Liu B.-T."/>
            <person name="Du Z."/>
        </authorList>
    </citation>
    <scope>NUCLEOTIDE SEQUENCE [LARGE SCALE GENOMIC DNA]</scope>
    <source>
        <strain evidence="8">XYN52</strain>
    </source>
</reference>
<comment type="similarity">
    <text evidence="4">Belongs to the MsrA Met sulfoxide reductase family.</text>
</comment>
<dbReference type="AlphaFoldDB" id="A0A369W334"/>
<evidence type="ECO:0000256" key="3">
    <source>
        <dbReference type="ARBA" id="ARBA00048782"/>
    </source>
</evidence>
<dbReference type="EMBL" id="QQNH01000009">
    <property type="protein sequence ID" value="RDE08948.1"/>
    <property type="molecule type" value="Genomic_DNA"/>
</dbReference>
<comment type="catalytic activity">
    <reaction evidence="2 4">
        <text>L-methionyl-[protein] + [thioredoxin]-disulfide + H2O = L-methionyl-(S)-S-oxide-[protein] + [thioredoxin]-dithiol</text>
        <dbReference type="Rhea" id="RHEA:14217"/>
        <dbReference type="Rhea" id="RHEA-COMP:10698"/>
        <dbReference type="Rhea" id="RHEA-COMP:10700"/>
        <dbReference type="Rhea" id="RHEA-COMP:12313"/>
        <dbReference type="Rhea" id="RHEA-COMP:12315"/>
        <dbReference type="ChEBI" id="CHEBI:15377"/>
        <dbReference type="ChEBI" id="CHEBI:16044"/>
        <dbReference type="ChEBI" id="CHEBI:29950"/>
        <dbReference type="ChEBI" id="CHEBI:44120"/>
        <dbReference type="ChEBI" id="CHEBI:50058"/>
        <dbReference type="EC" id="1.8.4.11"/>
    </reaction>
</comment>
<keyword evidence="5" id="KW-0732">Signal</keyword>
<dbReference type="GO" id="GO:0008113">
    <property type="term" value="F:peptide-methionine (S)-S-oxide reductase activity"/>
    <property type="evidence" value="ECO:0007669"/>
    <property type="project" value="UniProtKB-UniRule"/>
</dbReference>
<dbReference type="HAMAP" id="MF_01401">
    <property type="entry name" value="MsrA"/>
    <property type="match status" value="1"/>
</dbReference>
<dbReference type="Pfam" id="PF01625">
    <property type="entry name" value="PMSR"/>
    <property type="match status" value="1"/>
</dbReference>
<protein>
    <recommendedName>
        <fullName evidence="4">Peptide methionine sulfoxide reductase MsrA</fullName>
        <shortName evidence="4">Protein-methionine-S-oxide reductase</shortName>
        <ecNumber evidence="4">1.8.4.11</ecNumber>
    </recommendedName>
    <alternativeName>
        <fullName evidence="4">Peptide-methionine (S)-S-oxide reductase</fullName>
        <shortName evidence="4">Peptide Met(O) reductase</shortName>
    </alternativeName>
</protein>
<dbReference type="PROSITE" id="PS51257">
    <property type="entry name" value="PROKAR_LIPOPROTEIN"/>
    <property type="match status" value="1"/>
</dbReference>
<dbReference type="PANTHER" id="PTHR43774:SF1">
    <property type="entry name" value="PEPTIDE METHIONINE SULFOXIDE REDUCTASE MSRA 2"/>
    <property type="match status" value="1"/>
</dbReference>
<gene>
    <name evidence="4 7" type="primary">msrA</name>
    <name evidence="7" type="ORF">DVH29_08295</name>
</gene>
<dbReference type="OrthoDB" id="4174719at2"/>
<dbReference type="Proteomes" id="UP000253759">
    <property type="component" value="Unassembled WGS sequence"/>
</dbReference>
<comment type="caution">
    <text evidence="7">The sequence shown here is derived from an EMBL/GenBank/DDBJ whole genome shotgun (WGS) entry which is preliminary data.</text>
</comment>
<dbReference type="InterPro" id="IPR002569">
    <property type="entry name" value="Met_Sox_Rdtase_MsrA_dom"/>
</dbReference>
<comment type="function">
    <text evidence="4">Has an important function as a repair enzyme for proteins that have been inactivated by oxidation. Catalyzes the reversible oxidation-reduction of methionine sulfoxide in proteins to methionine.</text>
</comment>
<evidence type="ECO:0000313" key="8">
    <source>
        <dbReference type="Proteomes" id="UP000253759"/>
    </source>
</evidence>
<feature type="domain" description="Peptide methionine sulphoxide reductase MsrA" evidence="6">
    <location>
        <begin position="24"/>
        <end position="173"/>
    </location>
</feature>
<dbReference type="SUPFAM" id="SSF55068">
    <property type="entry name" value="Peptide methionine sulfoxide reductase"/>
    <property type="match status" value="1"/>
</dbReference>
<feature type="active site" evidence="4">
    <location>
        <position position="31"/>
    </location>
</feature>
<organism evidence="7 8">
    <name type="scientific">Pelagibacterium lacus</name>
    <dbReference type="NCBI Taxonomy" id="2282655"/>
    <lineage>
        <taxon>Bacteria</taxon>
        <taxon>Pseudomonadati</taxon>
        <taxon>Pseudomonadota</taxon>
        <taxon>Alphaproteobacteria</taxon>
        <taxon>Hyphomicrobiales</taxon>
        <taxon>Devosiaceae</taxon>
        <taxon>Pelagibacterium</taxon>
    </lineage>
</organism>
<dbReference type="InterPro" id="IPR036509">
    <property type="entry name" value="Met_Sox_Rdtase_MsrA_sf"/>
</dbReference>
<evidence type="ECO:0000256" key="4">
    <source>
        <dbReference type="HAMAP-Rule" id="MF_01401"/>
    </source>
</evidence>
<keyword evidence="8" id="KW-1185">Reference proteome</keyword>